<evidence type="ECO:0000313" key="2">
    <source>
        <dbReference type="EMBL" id="BAU82046.1"/>
    </source>
</evidence>
<feature type="compositionally biased region" description="Basic residues" evidence="1">
    <location>
        <begin position="1"/>
        <end position="11"/>
    </location>
</feature>
<evidence type="ECO:0000313" key="3">
    <source>
        <dbReference type="Proteomes" id="UP000217676"/>
    </source>
</evidence>
<keyword evidence="3" id="KW-1185">Reference proteome</keyword>
<dbReference type="Proteomes" id="UP000217676">
    <property type="component" value="Chromosome"/>
</dbReference>
<dbReference type="EMBL" id="AP017424">
    <property type="protein sequence ID" value="BAU82046.1"/>
    <property type="molecule type" value="Genomic_DNA"/>
</dbReference>
<feature type="compositionally biased region" description="Basic residues" evidence="1">
    <location>
        <begin position="89"/>
        <end position="99"/>
    </location>
</feature>
<sequence length="99" mass="10657">MREHPHPHHPRVPAGEAVTTTATTTPTTGLATDHGLRRHPAPAPGCTVCALLIEWFGHYAGTGPRHDASAAVDCAVEIRNHPHDPPKMTLKRHAPPPPR</sequence>
<proteinExistence type="predicted"/>
<gene>
    <name evidence="2" type="ORF">SLA_1103</name>
</gene>
<reference evidence="2 3" key="1">
    <citation type="journal article" date="2016" name="Genome Announc.">
        <title>Complete Genome Sequence of Thiostrepton-Producing Streptomyces laurentii ATCC 31255.</title>
        <authorList>
            <person name="Doi K."/>
            <person name="Fujino Y."/>
            <person name="Nagayoshi Y."/>
            <person name="Ohshima T."/>
            <person name="Ogata S."/>
        </authorList>
    </citation>
    <scope>NUCLEOTIDE SEQUENCE [LARGE SCALE GENOMIC DNA]</scope>
    <source>
        <strain evidence="2 3">ATCC 31255</strain>
    </source>
</reference>
<feature type="region of interest" description="Disordered" evidence="1">
    <location>
        <begin position="1"/>
        <end position="41"/>
    </location>
</feature>
<name>A0A160NVU8_STRLU</name>
<feature type="region of interest" description="Disordered" evidence="1">
    <location>
        <begin position="79"/>
        <end position="99"/>
    </location>
</feature>
<feature type="compositionally biased region" description="Low complexity" evidence="1">
    <location>
        <begin position="12"/>
        <end position="32"/>
    </location>
</feature>
<dbReference type="AlphaFoldDB" id="A0A160NVU8"/>
<organism evidence="2 3">
    <name type="scientific">Streptomyces laurentii</name>
    <dbReference type="NCBI Taxonomy" id="39478"/>
    <lineage>
        <taxon>Bacteria</taxon>
        <taxon>Bacillati</taxon>
        <taxon>Actinomycetota</taxon>
        <taxon>Actinomycetes</taxon>
        <taxon>Kitasatosporales</taxon>
        <taxon>Streptomycetaceae</taxon>
        <taxon>Streptomyces</taxon>
    </lineage>
</organism>
<protein>
    <submittedName>
        <fullName evidence="2">Uncharacterized protein</fullName>
    </submittedName>
</protein>
<dbReference type="KEGG" id="slau:SLA_1103"/>
<evidence type="ECO:0000256" key="1">
    <source>
        <dbReference type="SAM" id="MobiDB-lite"/>
    </source>
</evidence>
<accession>A0A160NVU8</accession>